<dbReference type="SUPFAM" id="SSF55961">
    <property type="entry name" value="Bet v1-like"/>
    <property type="match status" value="1"/>
</dbReference>
<comment type="caution">
    <text evidence="1">The sequence shown here is derived from an EMBL/GenBank/DDBJ whole genome shotgun (WGS) entry which is preliminary data.</text>
</comment>
<sequence length="144" mass="15325">MAEVHVSQEIAASQEDTWKVFSDLNQFDKWLTIHDKFYGEPPTEISVGTTFTEQATIMGMSNKIDWTVEGYDAPKSLTISGKGLAGAQITFVLGLEAAGDNACVAKIDAEFVGTMVVGAIGAAVERAANKEVVASLEKLAEVLA</sequence>
<accession>A0A3N0E027</accession>
<dbReference type="CDD" id="cd07812">
    <property type="entry name" value="SRPBCC"/>
    <property type="match status" value="1"/>
</dbReference>
<keyword evidence="2" id="KW-1185">Reference proteome</keyword>
<dbReference type="AlphaFoldDB" id="A0A3N0E027"/>
<reference evidence="1 2" key="1">
    <citation type="submission" date="2018-11" db="EMBL/GenBank/DDBJ databases">
        <authorList>
            <person name="Li F."/>
        </authorList>
    </citation>
    <scope>NUCLEOTIDE SEQUENCE [LARGE SCALE GENOMIC DNA]</scope>
    <source>
        <strain evidence="1 2">KIS18-7</strain>
    </source>
</reference>
<dbReference type="Pfam" id="PF10604">
    <property type="entry name" value="Polyketide_cyc2"/>
    <property type="match status" value="1"/>
</dbReference>
<dbReference type="InterPro" id="IPR023393">
    <property type="entry name" value="START-like_dom_sf"/>
</dbReference>
<protein>
    <submittedName>
        <fullName evidence="1">SRPBCC family protein</fullName>
    </submittedName>
</protein>
<evidence type="ECO:0000313" key="1">
    <source>
        <dbReference type="EMBL" id="RNL81116.1"/>
    </source>
</evidence>
<dbReference type="InterPro" id="IPR019587">
    <property type="entry name" value="Polyketide_cyclase/dehydratase"/>
</dbReference>
<proteinExistence type="predicted"/>
<dbReference type="EMBL" id="RJSG01000001">
    <property type="protein sequence ID" value="RNL81116.1"/>
    <property type="molecule type" value="Genomic_DNA"/>
</dbReference>
<gene>
    <name evidence="1" type="ORF">EFL95_01700</name>
</gene>
<name>A0A3N0E027_9ACTN</name>
<organism evidence="1 2">
    <name type="scientific">Nocardioides marmorisolisilvae</name>
    <dbReference type="NCBI Taxonomy" id="1542737"/>
    <lineage>
        <taxon>Bacteria</taxon>
        <taxon>Bacillati</taxon>
        <taxon>Actinomycetota</taxon>
        <taxon>Actinomycetes</taxon>
        <taxon>Propionibacteriales</taxon>
        <taxon>Nocardioidaceae</taxon>
        <taxon>Nocardioides</taxon>
    </lineage>
</organism>
<evidence type="ECO:0000313" key="2">
    <source>
        <dbReference type="Proteomes" id="UP000277094"/>
    </source>
</evidence>
<dbReference type="Proteomes" id="UP000277094">
    <property type="component" value="Unassembled WGS sequence"/>
</dbReference>
<dbReference type="Gene3D" id="3.30.530.20">
    <property type="match status" value="1"/>
</dbReference>
<dbReference type="OrthoDB" id="4569164at2"/>
<dbReference type="RefSeq" id="WP_123232321.1">
    <property type="nucleotide sequence ID" value="NZ_RJSG01000001.1"/>
</dbReference>